<feature type="region of interest" description="Disordered" evidence="1">
    <location>
        <begin position="212"/>
        <end position="290"/>
    </location>
</feature>
<evidence type="ECO:0000313" key="4">
    <source>
        <dbReference type="Proteomes" id="UP000222542"/>
    </source>
</evidence>
<evidence type="ECO:0000313" key="3">
    <source>
        <dbReference type="EMBL" id="PHT85782.1"/>
    </source>
</evidence>
<dbReference type="OMA" id="PKGSKMG"/>
<feature type="compositionally biased region" description="Pro residues" evidence="1">
    <location>
        <begin position="169"/>
        <end position="188"/>
    </location>
</feature>
<dbReference type="Pfam" id="PF00168">
    <property type="entry name" value="C2"/>
    <property type="match status" value="1"/>
</dbReference>
<dbReference type="SMR" id="A0A1U8GEV5"/>
<evidence type="ECO:0000259" key="2">
    <source>
        <dbReference type="PROSITE" id="PS50004"/>
    </source>
</evidence>
<gene>
    <name evidence="3" type="ORF">T459_07888</name>
</gene>
<keyword evidence="4" id="KW-1185">Reference proteome</keyword>
<dbReference type="PROSITE" id="PS50004">
    <property type="entry name" value="C2"/>
    <property type="match status" value="1"/>
</dbReference>
<dbReference type="Proteomes" id="UP000222542">
    <property type="component" value="Unassembled WGS sequence"/>
</dbReference>
<dbReference type="GO" id="GO:0006952">
    <property type="term" value="P:defense response"/>
    <property type="evidence" value="ECO:0007669"/>
    <property type="project" value="InterPro"/>
</dbReference>
<reference evidence="3 4" key="1">
    <citation type="journal article" date="2014" name="Nat. Genet.">
        <title>Genome sequence of the hot pepper provides insights into the evolution of pungency in Capsicum species.</title>
        <authorList>
            <person name="Kim S."/>
            <person name="Park M."/>
            <person name="Yeom S.I."/>
            <person name="Kim Y.M."/>
            <person name="Lee J.M."/>
            <person name="Lee H.A."/>
            <person name="Seo E."/>
            <person name="Choi J."/>
            <person name="Cheong K."/>
            <person name="Kim K.T."/>
            <person name="Jung K."/>
            <person name="Lee G.W."/>
            <person name="Oh S.K."/>
            <person name="Bae C."/>
            <person name="Kim S.B."/>
            <person name="Lee H.Y."/>
            <person name="Kim S.Y."/>
            <person name="Kim M.S."/>
            <person name="Kang B.C."/>
            <person name="Jo Y.D."/>
            <person name="Yang H.B."/>
            <person name="Jeong H.J."/>
            <person name="Kang W.H."/>
            <person name="Kwon J.K."/>
            <person name="Shin C."/>
            <person name="Lim J.Y."/>
            <person name="Park J.H."/>
            <person name="Huh J.H."/>
            <person name="Kim J.S."/>
            <person name="Kim B.D."/>
            <person name="Cohen O."/>
            <person name="Paran I."/>
            <person name="Suh M.C."/>
            <person name="Lee S.B."/>
            <person name="Kim Y.K."/>
            <person name="Shin Y."/>
            <person name="Noh S.J."/>
            <person name="Park J."/>
            <person name="Seo Y.S."/>
            <person name="Kwon S.Y."/>
            <person name="Kim H.A."/>
            <person name="Park J.M."/>
            <person name="Kim H.J."/>
            <person name="Choi S.B."/>
            <person name="Bosland P.W."/>
            <person name="Reeves G."/>
            <person name="Jo S.H."/>
            <person name="Lee B.W."/>
            <person name="Cho H.T."/>
            <person name="Choi H.S."/>
            <person name="Lee M.S."/>
            <person name="Yu Y."/>
            <person name="Do Choi Y."/>
            <person name="Park B.S."/>
            <person name="van Deynze A."/>
            <person name="Ashrafi H."/>
            <person name="Hill T."/>
            <person name="Kim W.T."/>
            <person name="Pai H.S."/>
            <person name="Ahn H.K."/>
            <person name="Yeam I."/>
            <person name="Giovannoni J.J."/>
            <person name="Rose J.K."/>
            <person name="Sorensen I."/>
            <person name="Lee S.J."/>
            <person name="Kim R.W."/>
            <person name="Choi I.Y."/>
            <person name="Choi B.S."/>
            <person name="Lim J.S."/>
            <person name="Lee Y.H."/>
            <person name="Choi D."/>
        </authorList>
    </citation>
    <scope>NUCLEOTIDE SEQUENCE [LARGE SCALE GENOMIC DNA]</scope>
    <source>
        <strain evidence="4">cv. CM334</strain>
    </source>
</reference>
<feature type="compositionally biased region" description="Low complexity" evidence="1">
    <location>
        <begin position="157"/>
        <end position="168"/>
    </location>
</feature>
<dbReference type="CDD" id="cd04051">
    <property type="entry name" value="C2_SRC2_like"/>
    <property type="match status" value="1"/>
</dbReference>
<evidence type="ECO:0000256" key="1">
    <source>
        <dbReference type="SAM" id="MobiDB-lite"/>
    </source>
</evidence>
<reference evidence="3 4" key="2">
    <citation type="journal article" date="2017" name="Genome Biol.">
        <title>New reference genome sequences of hot pepper reveal the massive evolution of plant disease-resistance genes by retroduplication.</title>
        <authorList>
            <person name="Kim S."/>
            <person name="Park J."/>
            <person name="Yeom S.I."/>
            <person name="Kim Y.M."/>
            <person name="Seo E."/>
            <person name="Kim K.T."/>
            <person name="Kim M.S."/>
            <person name="Lee J.M."/>
            <person name="Cheong K."/>
            <person name="Shin H.S."/>
            <person name="Kim S.B."/>
            <person name="Han K."/>
            <person name="Lee J."/>
            <person name="Park M."/>
            <person name="Lee H.A."/>
            <person name="Lee H.Y."/>
            <person name="Lee Y."/>
            <person name="Oh S."/>
            <person name="Lee J.H."/>
            <person name="Choi E."/>
            <person name="Choi E."/>
            <person name="Lee S.E."/>
            <person name="Jeon J."/>
            <person name="Kim H."/>
            <person name="Choi G."/>
            <person name="Song H."/>
            <person name="Lee J."/>
            <person name="Lee S.C."/>
            <person name="Kwon J.K."/>
            <person name="Lee H.Y."/>
            <person name="Koo N."/>
            <person name="Hong Y."/>
            <person name="Kim R.W."/>
            <person name="Kang W.H."/>
            <person name="Huh J.H."/>
            <person name="Kang B.C."/>
            <person name="Yang T.J."/>
            <person name="Lee Y.H."/>
            <person name="Bennetzen J.L."/>
            <person name="Choi D."/>
        </authorList>
    </citation>
    <scope>NUCLEOTIDE SEQUENCE [LARGE SCALE GENOMIC DNA]</scope>
    <source>
        <strain evidence="4">cv. CM334</strain>
    </source>
</reference>
<dbReference type="STRING" id="4072.A0A1U8GEV5"/>
<name>A0A1U8GEV5_CAPAN</name>
<dbReference type="Gene3D" id="2.60.40.150">
    <property type="entry name" value="C2 domain"/>
    <property type="match status" value="1"/>
</dbReference>
<dbReference type="PANTHER" id="PTHR32246:SF68">
    <property type="entry name" value="OS01G0853800 PROTEIN"/>
    <property type="match status" value="1"/>
</dbReference>
<accession>A0A1U8GEV5</accession>
<dbReference type="PANTHER" id="PTHR32246">
    <property type="entry name" value="INGRESSION PROTEIN FIC1"/>
    <property type="match status" value="1"/>
</dbReference>
<dbReference type="InterPro" id="IPR035892">
    <property type="entry name" value="C2_domain_sf"/>
</dbReference>
<organism evidence="3 4">
    <name type="scientific">Capsicum annuum</name>
    <name type="common">Capsicum pepper</name>
    <dbReference type="NCBI Taxonomy" id="4072"/>
    <lineage>
        <taxon>Eukaryota</taxon>
        <taxon>Viridiplantae</taxon>
        <taxon>Streptophyta</taxon>
        <taxon>Embryophyta</taxon>
        <taxon>Tracheophyta</taxon>
        <taxon>Spermatophyta</taxon>
        <taxon>Magnoliopsida</taxon>
        <taxon>eudicotyledons</taxon>
        <taxon>Gunneridae</taxon>
        <taxon>Pentapetalae</taxon>
        <taxon>asterids</taxon>
        <taxon>lamiids</taxon>
        <taxon>Solanales</taxon>
        <taxon>Solanaceae</taxon>
        <taxon>Solanoideae</taxon>
        <taxon>Capsiceae</taxon>
        <taxon>Capsicum</taxon>
    </lineage>
</organism>
<dbReference type="AlphaFoldDB" id="A0A1U8GEV5"/>
<dbReference type="EMBL" id="AYRZ02000003">
    <property type="protein sequence ID" value="PHT85782.1"/>
    <property type="molecule type" value="Genomic_DNA"/>
</dbReference>
<dbReference type="SUPFAM" id="SSF49562">
    <property type="entry name" value="C2 domain (Calcium/lipid-binding domain, CaLB)"/>
    <property type="match status" value="1"/>
</dbReference>
<proteinExistence type="predicted"/>
<feature type="region of interest" description="Disordered" evidence="1">
    <location>
        <begin position="157"/>
        <end position="197"/>
    </location>
</feature>
<sequence>MATPPPSSRPPPKTSDLEITIVSAKHLKNVNWHNGDLRPYVIFWVDPDQRRATQSDDSGNTRPVWNERFILHLPQSPQDTVLTLEIFHSKPSDTPKPLVGTLRVPLKELVNIDDFGKVRSFELRRPSGRPHGKIKLKLGVREVSRIHDYQIVPPSGYYYSTAPPQQQQQPPPSYRTYPPASPPPPTPPSHSAHSYPYGGGYSDPYLSSSYYPGYYAQPPPPPPRPFVDRQSSYGGLGSRPSAPVDYAPPPYDPQRSERQASYGGGLGSRSSAPVDYAPPPHDQNRSGKMGVGTGLAVGAAAGALGGLTLAEGLKYEEGKIAERVENNMAARDDYSNYSVEY</sequence>
<dbReference type="SMART" id="SM00239">
    <property type="entry name" value="C2"/>
    <property type="match status" value="1"/>
</dbReference>
<dbReference type="InterPro" id="IPR044750">
    <property type="entry name" value="C2_SRC2/BAP"/>
</dbReference>
<dbReference type="Gramene" id="PHT85782">
    <property type="protein sequence ID" value="PHT85782"/>
    <property type="gene ID" value="T459_07888"/>
</dbReference>
<dbReference type="InterPro" id="IPR000008">
    <property type="entry name" value="C2_dom"/>
</dbReference>
<comment type="caution">
    <text evidence="3">The sequence shown here is derived from an EMBL/GenBank/DDBJ whole genome shotgun (WGS) entry which is preliminary data.</text>
</comment>
<protein>
    <recommendedName>
        <fullName evidence="2">C2 domain-containing protein</fullName>
    </recommendedName>
</protein>
<feature type="domain" description="C2" evidence="2">
    <location>
        <begin position="1"/>
        <end position="119"/>
    </location>
</feature>